<dbReference type="EMBL" id="JBBWRZ010000002">
    <property type="protein sequence ID" value="KAK8243502.1"/>
    <property type="molecule type" value="Genomic_DNA"/>
</dbReference>
<keyword evidence="3" id="KW-1185">Reference proteome</keyword>
<protein>
    <submittedName>
        <fullName evidence="2">Uncharacterized protein</fullName>
    </submittedName>
</protein>
<gene>
    <name evidence="2" type="ORF">HDK90DRAFT_124874</name>
</gene>
<reference evidence="2 3" key="1">
    <citation type="submission" date="2024-04" db="EMBL/GenBank/DDBJ databases">
        <title>Phyllosticta paracitricarpa is synonymous to the EU quarantine fungus P. citricarpa based on phylogenomic analyses.</title>
        <authorList>
            <consortium name="Lawrence Berkeley National Laboratory"/>
            <person name="Van Ingen-Buijs V.A."/>
            <person name="Van Westerhoven A.C."/>
            <person name="Haridas S."/>
            <person name="Skiadas P."/>
            <person name="Martin F."/>
            <person name="Groenewald J.Z."/>
            <person name="Crous P.W."/>
            <person name="Seidl M.F."/>
        </authorList>
    </citation>
    <scope>NUCLEOTIDE SEQUENCE [LARGE SCALE GENOMIC DNA]</scope>
    <source>
        <strain evidence="2 3">CBS 123374</strain>
    </source>
</reference>
<comment type="caution">
    <text evidence="2">The sequence shown here is derived from an EMBL/GenBank/DDBJ whole genome shotgun (WGS) entry which is preliminary data.</text>
</comment>
<proteinExistence type="predicted"/>
<evidence type="ECO:0000313" key="3">
    <source>
        <dbReference type="Proteomes" id="UP001492380"/>
    </source>
</evidence>
<evidence type="ECO:0000313" key="2">
    <source>
        <dbReference type="EMBL" id="KAK8243502.1"/>
    </source>
</evidence>
<dbReference type="Proteomes" id="UP001492380">
    <property type="component" value="Unassembled WGS sequence"/>
</dbReference>
<organism evidence="2 3">
    <name type="scientific">Phyllosticta capitalensis</name>
    <dbReference type="NCBI Taxonomy" id="121624"/>
    <lineage>
        <taxon>Eukaryota</taxon>
        <taxon>Fungi</taxon>
        <taxon>Dikarya</taxon>
        <taxon>Ascomycota</taxon>
        <taxon>Pezizomycotina</taxon>
        <taxon>Dothideomycetes</taxon>
        <taxon>Dothideomycetes incertae sedis</taxon>
        <taxon>Botryosphaeriales</taxon>
        <taxon>Phyllostictaceae</taxon>
        <taxon>Phyllosticta</taxon>
    </lineage>
</organism>
<accession>A0ABR1YXR5</accession>
<feature type="compositionally biased region" description="Basic residues" evidence="1">
    <location>
        <begin position="173"/>
        <end position="182"/>
    </location>
</feature>
<name>A0ABR1YXR5_9PEZI</name>
<evidence type="ECO:0000256" key="1">
    <source>
        <dbReference type="SAM" id="MobiDB-lite"/>
    </source>
</evidence>
<feature type="region of interest" description="Disordered" evidence="1">
    <location>
        <begin position="164"/>
        <end position="190"/>
    </location>
</feature>
<feature type="region of interest" description="Disordered" evidence="1">
    <location>
        <begin position="32"/>
        <end position="51"/>
    </location>
</feature>
<sequence>MNWPALRNRRAWHAMLAHVWWYGMRCDASSAQMHGAAPPPPSPRRAAAPSGLRTRLAHPESIIWAFASPLCSGCVFLVCRGHHPLHAVQTEQLTSARPSVQCRIAYFPFPCASGSLGQKSETKRRAGARGYGAGIIGDGWRRAKRKGVVGASAARLRGVSSRRDENWCTGSRNRARGPKKKRKEEQKQEGEYDCKQPLGRIFSPRLCPVYQVVTTCMACLGRLRESGSGRRRGVSAVVPGRTTTFWRFVFAVVAFSQPAGLERQPDSHAGEEKRLLFVLHMRFLLYWDV</sequence>